<dbReference type="PANTHER" id="PTHR22911">
    <property type="entry name" value="ACYL-MALONYL CONDENSING ENZYME-RELATED"/>
    <property type="match status" value="1"/>
</dbReference>
<keyword evidence="2" id="KW-1133">Transmembrane helix</keyword>
<evidence type="ECO:0000313" key="5">
    <source>
        <dbReference type="Proteomes" id="UP001499974"/>
    </source>
</evidence>
<dbReference type="InterPro" id="IPR000620">
    <property type="entry name" value="EamA_dom"/>
</dbReference>
<feature type="transmembrane region" description="Helical" evidence="2">
    <location>
        <begin position="30"/>
        <end position="46"/>
    </location>
</feature>
<dbReference type="SUPFAM" id="SSF103481">
    <property type="entry name" value="Multidrug resistance efflux transporter EmrE"/>
    <property type="match status" value="1"/>
</dbReference>
<sequence length="192" mass="19081">MGVVAPVSGVGAVLVPVVVGVLTGERPGALVWIGVLLALPAIWLVSREPATDAPPGTGSGILDGVLAGLGFGTLFAALAQIPAEAGFLPLALNQLIAGGAIILVALALHQDWVPRNRYALGGALSGALGALATGLFQVATHHGYLTVAAVITSLYPAFTVLLAATVLREHVHRTQAVGLALCAGAVVLVAAG</sequence>
<dbReference type="EMBL" id="BAABKM010000005">
    <property type="protein sequence ID" value="GAA4720529.1"/>
    <property type="molecule type" value="Genomic_DNA"/>
</dbReference>
<evidence type="ECO:0000256" key="1">
    <source>
        <dbReference type="ARBA" id="ARBA00007362"/>
    </source>
</evidence>
<evidence type="ECO:0000313" key="4">
    <source>
        <dbReference type="EMBL" id="GAA4720529.1"/>
    </source>
</evidence>
<dbReference type="InterPro" id="IPR037185">
    <property type="entry name" value="EmrE-like"/>
</dbReference>
<proteinExistence type="inferred from homology"/>
<feature type="transmembrane region" description="Helical" evidence="2">
    <location>
        <begin position="118"/>
        <end position="138"/>
    </location>
</feature>
<comment type="caution">
    <text evidence="4">The sequence shown here is derived from an EMBL/GenBank/DDBJ whole genome shotgun (WGS) entry which is preliminary data.</text>
</comment>
<feature type="domain" description="EamA" evidence="3">
    <location>
        <begin position="59"/>
        <end position="189"/>
    </location>
</feature>
<organism evidence="4 5">
    <name type="scientific">Nocardioides conyzicola</name>
    <dbReference type="NCBI Taxonomy" id="1651781"/>
    <lineage>
        <taxon>Bacteria</taxon>
        <taxon>Bacillati</taxon>
        <taxon>Actinomycetota</taxon>
        <taxon>Actinomycetes</taxon>
        <taxon>Propionibacteriales</taxon>
        <taxon>Nocardioidaceae</taxon>
        <taxon>Nocardioides</taxon>
    </lineage>
</organism>
<evidence type="ECO:0000256" key="2">
    <source>
        <dbReference type="SAM" id="Phobius"/>
    </source>
</evidence>
<feature type="transmembrane region" description="Helical" evidence="2">
    <location>
        <begin position="58"/>
        <end position="81"/>
    </location>
</feature>
<protein>
    <recommendedName>
        <fullName evidence="3">EamA domain-containing protein</fullName>
    </recommendedName>
</protein>
<dbReference type="Proteomes" id="UP001499974">
    <property type="component" value="Unassembled WGS sequence"/>
</dbReference>
<name>A0ABP8Y5S0_9ACTN</name>
<gene>
    <name evidence="4" type="ORF">GCM10023349_45850</name>
</gene>
<accession>A0ABP8Y5S0</accession>
<dbReference type="Pfam" id="PF00892">
    <property type="entry name" value="EamA"/>
    <property type="match status" value="1"/>
</dbReference>
<keyword evidence="2" id="KW-0472">Membrane</keyword>
<feature type="transmembrane region" description="Helical" evidence="2">
    <location>
        <begin position="174"/>
        <end position="191"/>
    </location>
</feature>
<feature type="transmembrane region" description="Helical" evidence="2">
    <location>
        <begin position="87"/>
        <end position="106"/>
    </location>
</feature>
<reference evidence="5" key="1">
    <citation type="journal article" date="2019" name="Int. J. Syst. Evol. Microbiol.">
        <title>The Global Catalogue of Microorganisms (GCM) 10K type strain sequencing project: providing services to taxonomists for standard genome sequencing and annotation.</title>
        <authorList>
            <consortium name="The Broad Institute Genomics Platform"/>
            <consortium name="The Broad Institute Genome Sequencing Center for Infectious Disease"/>
            <person name="Wu L."/>
            <person name="Ma J."/>
        </authorList>
    </citation>
    <scope>NUCLEOTIDE SEQUENCE [LARGE SCALE GENOMIC DNA]</scope>
    <source>
        <strain evidence="5">JCM 18531</strain>
    </source>
</reference>
<keyword evidence="2" id="KW-0812">Transmembrane</keyword>
<evidence type="ECO:0000259" key="3">
    <source>
        <dbReference type="Pfam" id="PF00892"/>
    </source>
</evidence>
<keyword evidence="5" id="KW-1185">Reference proteome</keyword>
<comment type="similarity">
    <text evidence="1">Belongs to the EamA transporter family.</text>
</comment>
<feature type="transmembrane region" description="Helical" evidence="2">
    <location>
        <begin position="144"/>
        <end position="167"/>
    </location>
</feature>